<dbReference type="InterPro" id="IPR013078">
    <property type="entry name" value="His_Pase_superF_clade-1"/>
</dbReference>
<reference evidence="1 2" key="1">
    <citation type="submission" date="2020-05" db="EMBL/GenBank/DDBJ databases">
        <title>Complete closed genome sequence of Defluviicoccus vanus.</title>
        <authorList>
            <person name="Bessarab I."/>
            <person name="Arumugam K."/>
            <person name="Maszenan A.M."/>
            <person name="Seviour R.J."/>
            <person name="Williams R.B."/>
        </authorList>
    </citation>
    <scope>NUCLEOTIDE SEQUENCE [LARGE SCALE GENOMIC DNA]</scope>
    <source>
        <strain evidence="1 2">Ben 114</strain>
    </source>
</reference>
<dbReference type="Gene3D" id="3.40.50.1240">
    <property type="entry name" value="Phosphoglycerate mutase-like"/>
    <property type="match status" value="1"/>
</dbReference>
<dbReference type="PANTHER" id="PTHR47623">
    <property type="entry name" value="OS09G0287300 PROTEIN"/>
    <property type="match status" value="1"/>
</dbReference>
<protein>
    <submittedName>
        <fullName evidence="1">Histidine phosphatase family protein</fullName>
    </submittedName>
</protein>
<name>A0A7H1MY02_9PROT</name>
<dbReference type="Proteomes" id="UP000516369">
    <property type="component" value="Chromosome"/>
</dbReference>
<dbReference type="RefSeq" id="WP_190261783.1">
    <property type="nucleotide sequence ID" value="NZ_CP053923.1"/>
</dbReference>
<dbReference type="Pfam" id="PF00300">
    <property type="entry name" value="His_Phos_1"/>
    <property type="match status" value="1"/>
</dbReference>
<keyword evidence="2" id="KW-1185">Reference proteome</keyword>
<dbReference type="PANTHER" id="PTHR47623:SF1">
    <property type="entry name" value="OS09G0287300 PROTEIN"/>
    <property type="match status" value="1"/>
</dbReference>
<evidence type="ECO:0000313" key="2">
    <source>
        <dbReference type="Proteomes" id="UP000516369"/>
    </source>
</evidence>
<dbReference type="KEGG" id="dvn:HQ394_01895"/>
<dbReference type="InterPro" id="IPR029033">
    <property type="entry name" value="His_PPase_superfam"/>
</dbReference>
<dbReference type="AlphaFoldDB" id="A0A7H1MY02"/>
<proteinExistence type="predicted"/>
<sequence length="173" mass="19455">MKTVLLLRHAKSSWKDVALPDIDRPLNGRGRAAARQMRDYMVRERWLPAQVLCSPSKRTRETLDVILEAFGEAVPVRYEKGIYLAEAPVLLRRLRRLNESLASVMVVGHNPGLERLALMLTEGEDDPLRHELAAKFPTGTFAAIGCDIDHWTELKPGCGNLEAFTRPRKAGKD</sequence>
<dbReference type="EMBL" id="CP053923">
    <property type="protein sequence ID" value="QNT68338.1"/>
    <property type="molecule type" value="Genomic_DNA"/>
</dbReference>
<evidence type="ECO:0000313" key="1">
    <source>
        <dbReference type="EMBL" id="QNT68338.1"/>
    </source>
</evidence>
<dbReference type="SUPFAM" id="SSF53254">
    <property type="entry name" value="Phosphoglycerate mutase-like"/>
    <property type="match status" value="1"/>
</dbReference>
<accession>A0A7H1MY02</accession>
<organism evidence="1 2">
    <name type="scientific">Defluviicoccus vanus</name>
    <dbReference type="NCBI Taxonomy" id="111831"/>
    <lineage>
        <taxon>Bacteria</taxon>
        <taxon>Pseudomonadati</taxon>
        <taxon>Pseudomonadota</taxon>
        <taxon>Alphaproteobacteria</taxon>
        <taxon>Rhodospirillales</taxon>
        <taxon>Rhodospirillaceae</taxon>
        <taxon>Defluviicoccus</taxon>
    </lineage>
</organism>
<gene>
    <name evidence="1" type="ORF">HQ394_01895</name>
</gene>
<dbReference type="SMART" id="SM00855">
    <property type="entry name" value="PGAM"/>
    <property type="match status" value="1"/>
</dbReference>
<dbReference type="CDD" id="cd07067">
    <property type="entry name" value="HP_PGM_like"/>
    <property type="match status" value="1"/>
</dbReference>